<sequence length="318" mass="35908">MSKYNIHSDFKKYENTKLPLYPLLLPLINTLINSSVNKIKPAEGVSATKKKITGYQNGTIELTIYEPKEIEKNAPCLIYLHGGAFALKAAPYHKNLVCEYALKTPCKVIFVDYRLAPKYAFPFGVEDCYAAFEWVCKNVEVLGIDKNRIAIGGDSAGGGLAAAVNLMARDRKAPSICFQMLIYPVTDARQITESIKNYKDTPMWNSKLNEKMWKLYLKDEVHINREYASPMEATSLENLPDSYIEVSEFDCLRDEGINFAEALQKNGIHVELHKTIGTVHGFDIAEKSEIVHQSVERRIEALKKGFNPVDNSYNLSTR</sequence>
<accession>A0AA47EFW1</accession>
<gene>
    <name evidence="3" type="ORF">LL038_16990</name>
</gene>
<dbReference type="InterPro" id="IPR013094">
    <property type="entry name" value="AB_hydrolase_3"/>
</dbReference>
<name>A0AA47EFW1_9CLOT</name>
<dbReference type="Proteomes" id="UP001164733">
    <property type="component" value="Chromosome"/>
</dbReference>
<feature type="domain" description="Alpha/beta hydrolase fold-3" evidence="2">
    <location>
        <begin position="77"/>
        <end position="282"/>
    </location>
</feature>
<dbReference type="AlphaFoldDB" id="A0AA47EFW1"/>
<evidence type="ECO:0000313" key="3">
    <source>
        <dbReference type="EMBL" id="WAG59325.1"/>
    </source>
</evidence>
<dbReference type="EMBL" id="CP086239">
    <property type="protein sequence ID" value="WAG59325.1"/>
    <property type="molecule type" value="Genomic_DNA"/>
</dbReference>
<reference evidence="3" key="1">
    <citation type="submission" date="2021-11" db="EMBL/GenBank/DDBJ databases">
        <title>Clostridia strains as spoilage organisms.</title>
        <authorList>
            <person name="Wambui J."/>
            <person name="Stevens M.J.A."/>
            <person name="Stephan R."/>
        </authorList>
    </citation>
    <scope>NUCLEOTIDE SEQUENCE</scope>
    <source>
        <strain evidence="3">CF009</strain>
    </source>
</reference>
<protein>
    <submittedName>
        <fullName evidence="3">Alpha/beta hydrolase</fullName>
    </submittedName>
</protein>
<evidence type="ECO:0000313" key="4">
    <source>
        <dbReference type="Proteomes" id="UP001164733"/>
    </source>
</evidence>
<proteinExistence type="predicted"/>
<dbReference type="PANTHER" id="PTHR48081:SF8">
    <property type="entry name" value="ALPHA_BETA HYDROLASE FOLD-3 DOMAIN-CONTAINING PROTEIN-RELATED"/>
    <property type="match status" value="1"/>
</dbReference>
<dbReference type="PANTHER" id="PTHR48081">
    <property type="entry name" value="AB HYDROLASE SUPERFAMILY PROTEIN C4A8.06C"/>
    <property type="match status" value="1"/>
</dbReference>
<evidence type="ECO:0000259" key="2">
    <source>
        <dbReference type="Pfam" id="PF07859"/>
    </source>
</evidence>
<dbReference type="Pfam" id="PF07859">
    <property type="entry name" value="Abhydrolase_3"/>
    <property type="match status" value="1"/>
</dbReference>
<dbReference type="InterPro" id="IPR050300">
    <property type="entry name" value="GDXG_lipolytic_enzyme"/>
</dbReference>
<keyword evidence="1 3" id="KW-0378">Hydrolase</keyword>
<organism evidence="3 4">
    <name type="scientific">Clostridium estertheticum</name>
    <dbReference type="NCBI Taxonomy" id="238834"/>
    <lineage>
        <taxon>Bacteria</taxon>
        <taxon>Bacillati</taxon>
        <taxon>Bacillota</taxon>
        <taxon>Clostridia</taxon>
        <taxon>Eubacteriales</taxon>
        <taxon>Clostridiaceae</taxon>
        <taxon>Clostridium</taxon>
    </lineage>
</organism>
<evidence type="ECO:0000256" key="1">
    <source>
        <dbReference type="ARBA" id="ARBA00022801"/>
    </source>
</evidence>
<dbReference type="GO" id="GO:0016787">
    <property type="term" value="F:hydrolase activity"/>
    <property type="evidence" value="ECO:0007669"/>
    <property type="project" value="UniProtKB-KW"/>
</dbReference>
<dbReference type="RefSeq" id="WP_216124975.1">
    <property type="nucleotide sequence ID" value="NZ_CP086239.1"/>
</dbReference>